<sequence length="344" mass="38584">MNYATSYLVPLRYTGEHEETSECDSLRSYVVEFLNERVHSSNFCFEGPTRMKISEFASLLTYLQNFVDAVYLWTTTDKLLPHFVESGAVYAVDIFVEGHHRLQAVKLAYAVLAFLAKAKECYNADFSVCSAAWRICETGSYCLLTLDKCFEPAFKASVLQAQRRVGPGLSSYDGMPITTLQNADAMLRGYEILDHVVTQTREAEVALFCRNIRPEVVVVLLVTSYDNEGDGAALVVRRRKPWWNCMQGALPTGCIYIVVVWSMVAIPTWIDEATTVPPLPSGAVRRKLKREGHIINSRVSRWVVMRRISVANISRYGAAFISVDGGPMVPQYDGVIEPVWPVGE</sequence>
<name>A0A067TD52_GALM3</name>
<dbReference type="HOGENOM" id="CLU_806652_0_0_1"/>
<dbReference type="AlphaFoldDB" id="A0A067TD52"/>
<organism evidence="1 2">
    <name type="scientific">Galerina marginata (strain CBS 339.88)</name>
    <dbReference type="NCBI Taxonomy" id="685588"/>
    <lineage>
        <taxon>Eukaryota</taxon>
        <taxon>Fungi</taxon>
        <taxon>Dikarya</taxon>
        <taxon>Basidiomycota</taxon>
        <taxon>Agaricomycotina</taxon>
        <taxon>Agaricomycetes</taxon>
        <taxon>Agaricomycetidae</taxon>
        <taxon>Agaricales</taxon>
        <taxon>Agaricineae</taxon>
        <taxon>Strophariaceae</taxon>
        <taxon>Galerina</taxon>
    </lineage>
</organism>
<dbReference type="EMBL" id="KL142371">
    <property type="protein sequence ID" value="KDR81140.1"/>
    <property type="molecule type" value="Genomic_DNA"/>
</dbReference>
<gene>
    <name evidence="1" type="ORF">GALMADRAFT_207983</name>
</gene>
<keyword evidence="2" id="KW-1185">Reference proteome</keyword>
<accession>A0A067TD52</accession>
<proteinExistence type="predicted"/>
<protein>
    <submittedName>
        <fullName evidence="1">Uncharacterized protein</fullName>
    </submittedName>
</protein>
<evidence type="ECO:0000313" key="2">
    <source>
        <dbReference type="Proteomes" id="UP000027222"/>
    </source>
</evidence>
<dbReference type="Proteomes" id="UP000027222">
    <property type="component" value="Unassembled WGS sequence"/>
</dbReference>
<evidence type="ECO:0000313" key="1">
    <source>
        <dbReference type="EMBL" id="KDR81140.1"/>
    </source>
</evidence>
<reference evidence="2" key="1">
    <citation type="journal article" date="2014" name="Proc. Natl. Acad. Sci. U.S.A.">
        <title>Extensive sampling of basidiomycete genomes demonstrates inadequacy of the white-rot/brown-rot paradigm for wood decay fungi.</title>
        <authorList>
            <person name="Riley R."/>
            <person name="Salamov A.A."/>
            <person name="Brown D.W."/>
            <person name="Nagy L.G."/>
            <person name="Floudas D."/>
            <person name="Held B.W."/>
            <person name="Levasseur A."/>
            <person name="Lombard V."/>
            <person name="Morin E."/>
            <person name="Otillar R."/>
            <person name="Lindquist E.A."/>
            <person name="Sun H."/>
            <person name="LaButti K.M."/>
            <person name="Schmutz J."/>
            <person name="Jabbour D."/>
            <person name="Luo H."/>
            <person name="Baker S.E."/>
            <person name="Pisabarro A.G."/>
            <person name="Walton J.D."/>
            <person name="Blanchette R.A."/>
            <person name="Henrissat B."/>
            <person name="Martin F."/>
            <person name="Cullen D."/>
            <person name="Hibbett D.S."/>
            <person name="Grigoriev I.V."/>
        </authorList>
    </citation>
    <scope>NUCLEOTIDE SEQUENCE [LARGE SCALE GENOMIC DNA]</scope>
    <source>
        <strain evidence="2">CBS 339.88</strain>
    </source>
</reference>